<dbReference type="STRING" id="1314778.A0A5C3PH88"/>
<reference evidence="3 4" key="1">
    <citation type="journal article" date="2019" name="Nat. Ecol. Evol.">
        <title>Megaphylogeny resolves global patterns of mushroom evolution.</title>
        <authorList>
            <person name="Varga T."/>
            <person name="Krizsan K."/>
            <person name="Foldi C."/>
            <person name="Dima B."/>
            <person name="Sanchez-Garcia M."/>
            <person name="Sanchez-Ramirez S."/>
            <person name="Szollosi G.J."/>
            <person name="Szarkandi J.G."/>
            <person name="Papp V."/>
            <person name="Albert L."/>
            <person name="Andreopoulos W."/>
            <person name="Angelini C."/>
            <person name="Antonin V."/>
            <person name="Barry K.W."/>
            <person name="Bougher N.L."/>
            <person name="Buchanan P."/>
            <person name="Buyck B."/>
            <person name="Bense V."/>
            <person name="Catcheside P."/>
            <person name="Chovatia M."/>
            <person name="Cooper J."/>
            <person name="Damon W."/>
            <person name="Desjardin D."/>
            <person name="Finy P."/>
            <person name="Geml J."/>
            <person name="Haridas S."/>
            <person name="Hughes K."/>
            <person name="Justo A."/>
            <person name="Karasinski D."/>
            <person name="Kautmanova I."/>
            <person name="Kiss B."/>
            <person name="Kocsube S."/>
            <person name="Kotiranta H."/>
            <person name="LaButti K.M."/>
            <person name="Lechner B.E."/>
            <person name="Liimatainen K."/>
            <person name="Lipzen A."/>
            <person name="Lukacs Z."/>
            <person name="Mihaltcheva S."/>
            <person name="Morgado L.N."/>
            <person name="Niskanen T."/>
            <person name="Noordeloos M.E."/>
            <person name="Ohm R.A."/>
            <person name="Ortiz-Santana B."/>
            <person name="Ovrebo C."/>
            <person name="Racz N."/>
            <person name="Riley R."/>
            <person name="Savchenko A."/>
            <person name="Shiryaev A."/>
            <person name="Soop K."/>
            <person name="Spirin V."/>
            <person name="Szebenyi C."/>
            <person name="Tomsovsky M."/>
            <person name="Tulloss R.E."/>
            <person name="Uehling J."/>
            <person name="Grigoriev I.V."/>
            <person name="Vagvolgyi C."/>
            <person name="Papp T."/>
            <person name="Martin F.M."/>
            <person name="Miettinen O."/>
            <person name="Hibbett D.S."/>
            <person name="Nagy L.G."/>
        </authorList>
    </citation>
    <scope>NUCLEOTIDE SEQUENCE [LARGE SCALE GENOMIC DNA]</scope>
    <source>
        <strain evidence="3 4">HHB13444</strain>
    </source>
</reference>
<keyword evidence="4" id="KW-1185">Reference proteome</keyword>
<dbReference type="SUPFAM" id="SSF81383">
    <property type="entry name" value="F-box domain"/>
    <property type="match status" value="1"/>
</dbReference>
<protein>
    <recommendedName>
        <fullName evidence="2">F-box domain-containing protein</fullName>
    </recommendedName>
</protein>
<dbReference type="SMART" id="SM00256">
    <property type="entry name" value="FBOX"/>
    <property type="match status" value="1"/>
</dbReference>
<gene>
    <name evidence="3" type="ORF">K466DRAFT_65445</name>
</gene>
<dbReference type="Proteomes" id="UP000308197">
    <property type="component" value="Unassembled WGS sequence"/>
</dbReference>
<dbReference type="AlphaFoldDB" id="A0A5C3PH88"/>
<sequence>MTLLSGVYNLAQRFLGRGPRKDCLDRLPNEVILDIFSLLSVVEIIRLRRVSKLYRQLTQDAALWKKLLRRADIPLPMLPPTSQHTIDRMSGLEAERVLIRALSMARNWKSPNPKAHREWAFDTGEYRVLEMAVLPGGNHLVTSAAAPHDQYYSLIVWDMDVHGRPKMVAAVATESKAYDIQAKYMTINGEKSIVIAYIQREYHRRKDRVAAALGHIQQAGQLSTYHKLDTQFRYECVVQHLPLENLQRYVDIPYPYDTPQYRAEMDNLPKAFNYITKIITSKTLTCPVLGELFGAPYLVIAKGDNDIVFKKLEGDDRATALLTCLPVPDLVASPHTIKAIQLLPQEHSVFVVREVDTPRPMQSRRPTYLFEIYAALQCGAEQKKQQHNSQYLAVEANGVLGDLTHIYVPEFPSFLRPADLMDDDDKSSSAKDQTRRQRAHPPPSPDPPPPICVYAHRSNPEGIIRILFYARCFITHRPPSPITPTNAGPSAGGIWEPTQVSYRHTLQAGKKLFQRVSDPDDVLRIIPSATRPLVCLAAWDDLSAAPSIGEVRPFIDRGWEEPPRVVDHFVQHPLPNAPIGSPCFAPTDPGKWDADADGGGGPGNLGKRVVAFAWDESIGRLLVAEDGVNALSVFDFAAAPRHEKDRGKRPQDQPVLLVEPEDEHDMDVLMMVPVDAAPAIAPAPATDAPVAGPSVVRKRLRSRVGQSSRRVARGTSATACR</sequence>
<feature type="region of interest" description="Disordered" evidence="1">
    <location>
        <begin position="699"/>
        <end position="721"/>
    </location>
</feature>
<dbReference type="PROSITE" id="PS50181">
    <property type="entry name" value="FBOX"/>
    <property type="match status" value="1"/>
</dbReference>
<proteinExistence type="predicted"/>
<feature type="domain" description="F-box" evidence="2">
    <location>
        <begin position="21"/>
        <end position="67"/>
    </location>
</feature>
<feature type="compositionally biased region" description="Polar residues" evidence="1">
    <location>
        <begin position="704"/>
        <end position="721"/>
    </location>
</feature>
<dbReference type="EMBL" id="ML211105">
    <property type="protein sequence ID" value="TFK88641.1"/>
    <property type="molecule type" value="Genomic_DNA"/>
</dbReference>
<accession>A0A5C3PH88</accession>
<feature type="compositionally biased region" description="Pro residues" evidence="1">
    <location>
        <begin position="440"/>
        <end position="451"/>
    </location>
</feature>
<name>A0A5C3PH88_9APHY</name>
<evidence type="ECO:0000259" key="2">
    <source>
        <dbReference type="PROSITE" id="PS50181"/>
    </source>
</evidence>
<evidence type="ECO:0000313" key="4">
    <source>
        <dbReference type="Proteomes" id="UP000308197"/>
    </source>
</evidence>
<feature type="region of interest" description="Disordered" evidence="1">
    <location>
        <begin position="418"/>
        <end position="452"/>
    </location>
</feature>
<dbReference type="Pfam" id="PF12937">
    <property type="entry name" value="F-box-like"/>
    <property type="match status" value="1"/>
</dbReference>
<evidence type="ECO:0000313" key="3">
    <source>
        <dbReference type="EMBL" id="TFK88641.1"/>
    </source>
</evidence>
<dbReference type="InterPro" id="IPR001810">
    <property type="entry name" value="F-box_dom"/>
</dbReference>
<organism evidence="3 4">
    <name type="scientific">Polyporus arcularius HHB13444</name>
    <dbReference type="NCBI Taxonomy" id="1314778"/>
    <lineage>
        <taxon>Eukaryota</taxon>
        <taxon>Fungi</taxon>
        <taxon>Dikarya</taxon>
        <taxon>Basidiomycota</taxon>
        <taxon>Agaricomycotina</taxon>
        <taxon>Agaricomycetes</taxon>
        <taxon>Polyporales</taxon>
        <taxon>Polyporaceae</taxon>
        <taxon>Polyporus</taxon>
    </lineage>
</organism>
<feature type="compositionally biased region" description="Basic and acidic residues" evidence="1">
    <location>
        <begin position="426"/>
        <end position="435"/>
    </location>
</feature>
<dbReference type="InterPro" id="IPR036047">
    <property type="entry name" value="F-box-like_dom_sf"/>
</dbReference>
<dbReference type="Gene3D" id="1.20.1280.50">
    <property type="match status" value="1"/>
</dbReference>
<dbReference type="InParanoid" id="A0A5C3PH88"/>
<evidence type="ECO:0000256" key="1">
    <source>
        <dbReference type="SAM" id="MobiDB-lite"/>
    </source>
</evidence>